<evidence type="ECO:0000256" key="1">
    <source>
        <dbReference type="SAM" id="MobiDB-lite"/>
    </source>
</evidence>
<gene>
    <name evidence="3" type="ORF">SEUCBS140593_005091</name>
</gene>
<accession>A0ABP0BTL5</accession>
<keyword evidence="2" id="KW-0812">Transmembrane</keyword>
<feature type="region of interest" description="Disordered" evidence="1">
    <location>
        <begin position="18"/>
        <end position="53"/>
    </location>
</feature>
<keyword evidence="2" id="KW-1133">Transmembrane helix</keyword>
<evidence type="ECO:0000313" key="3">
    <source>
        <dbReference type="EMBL" id="CAK7223000.1"/>
    </source>
</evidence>
<keyword evidence="4" id="KW-1185">Reference proteome</keyword>
<evidence type="ECO:0000256" key="2">
    <source>
        <dbReference type="SAM" id="Phobius"/>
    </source>
</evidence>
<evidence type="ECO:0000313" key="4">
    <source>
        <dbReference type="Proteomes" id="UP001642482"/>
    </source>
</evidence>
<proteinExistence type="predicted"/>
<reference evidence="3 4" key="1">
    <citation type="submission" date="2024-01" db="EMBL/GenBank/DDBJ databases">
        <authorList>
            <person name="Allen C."/>
            <person name="Tagirdzhanova G."/>
        </authorList>
    </citation>
    <scope>NUCLEOTIDE SEQUENCE [LARGE SCALE GENOMIC DNA]</scope>
</reference>
<protein>
    <submittedName>
        <fullName evidence="3">Uncharacterized protein</fullName>
    </submittedName>
</protein>
<feature type="compositionally biased region" description="Low complexity" evidence="1">
    <location>
        <begin position="22"/>
        <end position="53"/>
    </location>
</feature>
<organism evidence="3 4">
    <name type="scientific">Sporothrix eucalyptigena</name>
    <dbReference type="NCBI Taxonomy" id="1812306"/>
    <lineage>
        <taxon>Eukaryota</taxon>
        <taxon>Fungi</taxon>
        <taxon>Dikarya</taxon>
        <taxon>Ascomycota</taxon>
        <taxon>Pezizomycotina</taxon>
        <taxon>Sordariomycetes</taxon>
        <taxon>Sordariomycetidae</taxon>
        <taxon>Ophiostomatales</taxon>
        <taxon>Ophiostomataceae</taxon>
        <taxon>Sporothrix</taxon>
    </lineage>
</organism>
<dbReference type="EMBL" id="CAWUHD010000047">
    <property type="protein sequence ID" value="CAK7223000.1"/>
    <property type="molecule type" value="Genomic_DNA"/>
</dbReference>
<feature type="transmembrane region" description="Helical" evidence="2">
    <location>
        <begin position="57"/>
        <end position="80"/>
    </location>
</feature>
<sequence length="117" mass="11838">MRTGKTSVRIYLHSIDGRIGHSTSGSSSGSSGSSDSSSDSTSSGSLSSSSKGTSKGAIAAAVVVFVLGAALLAGAAWSVYRLGKKHQRENIMRAHINTMALSDMAKPAATGSQASNY</sequence>
<name>A0ABP0BTL5_9PEZI</name>
<dbReference type="Proteomes" id="UP001642482">
    <property type="component" value="Unassembled WGS sequence"/>
</dbReference>
<keyword evidence="2" id="KW-0472">Membrane</keyword>
<comment type="caution">
    <text evidence="3">The sequence shown here is derived from an EMBL/GenBank/DDBJ whole genome shotgun (WGS) entry which is preliminary data.</text>
</comment>